<evidence type="ECO:0000259" key="3">
    <source>
        <dbReference type="Pfam" id="PF00561"/>
    </source>
</evidence>
<evidence type="ECO:0000313" key="4">
    <source>
        <dbReference type="EMBL" id="CAE4577355.1"/>
    </source>
</evidence>
<dbReference type="InterPro" id="IPR000073">
    <property type="entry name" value="AB_hydrolase_1"/>
</dbReference>
<accession>A0A7S4UF18</accession>
<name>A0A7S4UF18_9DINO</name>
<dbReference type="InterPro" id="IPR029058">
    <property type="entry name" value="AB_hydrolase_fold"/>
</dbReference>
<keyword evidence="1" id="KW-0378">Hydrolase</keyword>
<organism evidence="4">
    <name type="scientific">Alexandrium monilatum</name>
    <dbReference type="NCBI Taxonomy" id="311494"/>
    <lineage>
        <taxon>Eukaryota</taxon>
        <taxon>Sar</taxon>
        <taxon>Alveolata</taxon>
        <taxon>Dinophyceae</taxon>
        <taxon>Gonyaulacales</taxon>
        <taxon>Pyrocystaceae</taxon>
        <taxon>Alexandrium</taxon>
    </lineage>
</organism>
<dbReference type="Gene3D" id="3.40.50.1820">
    <property type="entry name" value="alpha/beta hydrolase"/>
    <property type="match status" value="1"/>
</dbReference>
<dbReference type="GO" id="GO:0016787">
    <property type="term" value="F:hydrolase activity"/>
    <property type="evidence" value="ECO:0007669"/>
    <property type="project" value="UniProtKB-KW"/>
</dbReference>
<evidence type="ECO:0000256" key="1">
    <source>
        <dbReference type="ARBA" id="ARBA00022801"/>
    </source>
</evidence>
<reference evidence="4" key="1">
    <citation type="submission" date="2021-01" db="EMBL/GenBank/DDBJ databases">
        <authorList>
            <person name="Corre E."/>
            <person name="Pelletier E."/>
            <person name="Niang G."/>
            <person name="Scheremetjew M."/>
            <person name="Finn R."/>
            <person name="Kale V."/>
            <person name="Holt S."/>
            <person name="Cochrane G."/>
            <person name="Meng A."/>
            <person name="Brown T."/>
            <person name="Cohen L."/>
        </authorList>
    </citation>
    <scope>NUCLEOTIDE SEQUENCE</scope>
    <source>
        <strain evidence="4">CCMP3105</strain>
    </source>
</reference>
<evidence type="ECO:0000256" key="2">
    <source>
        <dbReference type="ARBA" id="ARBA00038334"/>
    </source>
</evidence>
<protein>
    <recommendedName>
        <fullName evidence="3">AB hydrolase-1 domain-containing protein</fullName>
    </recommendedName>
</protein>
<dbReference type="Pfam" id="PF00561">
    <property type="entry name" value="Abhydrolase_1"/>
    <property type="match status" value="1"/>
</dbReference>
<feature type="domain" description="AB hydrolase-1" evidence="3">
    <location>
        <begin position="12"/>
        <end position="119"/>
    </location>
</feature>
<dbReference type="SUPFAM" id="SSF53474">
    <property type="entry name" value="alpha/beta-Hydrolases"/>
    <property type="match status" value="1"/>
</dbReference>
<dbReference type="PRINTS" id="PR00412">
    <property type="entry name" value="EPOXHYDRLASE"/>
</dbReference>
<dbReference type="InterPro" id="IPR000639">
    <property type="entry name" value="Epox_hydrolase-like"/>
</dbReference>
<proteinExistence type="inferred from homology"/>
<gene>
    <name evidence="4" type="ORF">AMON00008_LOCUS16975</name>
</gene>
<comment type="similarity">
    <text evidence="2">Belongs to the AB hydrolase superfamily. Epoxide hydrolase family.</text>
</comment>
<dbReference type="PANTHER" id="PTHR43329">
    <property type="entry name" value="EPOXIDE HYDROLASE"/>
    <property type="match status" value="1"/>
</dbReference>
<dbReference type="AlphaFoldDB" id="A0A7S4UF18"/>
<sequence>MRVALAGPEEGPLVLLIHGWPDLWYGWRFQLPALAAAGYRVAAPDMRGFGGTDAPADASEYILPRIEEDVLGLLRAIRRDSCVLMGHDFGRKAVFGLGMRNPQVFPALVSVAVPYLGHKSTVSILEEWFGNPRDRDSNFSYILSHQLPEVAAAYDADVRECLRTIHGTIPGGDVDSPPKVVSHCWCCWEMRTHLSLCCSMASRVLPKEHGPFAQAPSRWRWCRARGTGSTRRRQRLSTGGSLPSWSPPVPDLLACVQGAVCLLPPEVDGAVG</sequence>
<dbReference type="EMBL" id="HBNR01025216">
    <property type="protein sequence ID" value="CAE4577355.1"/>
    <property type="molecule type" value="Transcribed_RNA"/>
</dbReference>